<accession>A0ABR0ISR2</accession>
<reference evidence="1 2" key="1">
    <citation type="submission" date="2023-08" db="EMBL/GenBank/DDBJ databases">
        <title>Black Yeasts Isolated from many extreme environments.</title>
        <authorList>
            <person name="Coleine C."/>
            <person name="Stajich J.E."/>
            <person name="Selbmann L."/>
        </authorList>
    </citation>
    <scope>NUCLEOTIDE SEQUENCE [LARGE SCALE GENOMIC DNA]</scope>
    <source>
        <strain evidence="1 2">CCFEE 536</strain>
    </source>
</reference>
<keyword evidence="2" id="KW-1185">Reference proteome</keyword>
<protein>
    <submittedName>
        <fullName evidence="1">Uncharacterized protein</fullName>
    </submittedName>
</protein>
<organism evidence="1 2">
    <name type="scientific">Cryomyces antarcticus</name>
    <dbReference type="NCBI Taxonomy" id="329879"/>
    <lineage>
        <taxon>Eukaryota</taxon>
        <taxon>Fungi</taxon>
        <taxon>Dikarya</taxon>
        <taxon>Ascomycota</taxon>
        <taxon>Pezizomycotina</taxon>
        <taxon>Dothideomycetes</taxon>
        <taxon>Dothideomycetes incertae sedis</taxon>
        <taxon>Cryomyces</taxon>
    </lineage>
</organism>
<evidence type="ECO:0000313" key="2">
    <source>
        <dbReference type="Proteomes" id="UP001357485"/>
    </source>
</evidence>
<proteinExistence type="predicted"/>
<sequence length="84" mass="10035">LRHKLWGNVKEDHDDEVAEWVEQEEVSNYHTFTVPYGPKFHAKKIEKLLYTKDLLLNAEWNRPKDREVHLHRHPAFFGSAEDVV</sequence>
<feature type="non-terminal residue" evidence="1">
    <location>
        <position position="1"/>
    </location>
</feature>
<gene>
    <name evidence="1" type="ORF">LTR16_012683</name>
</gene>
<dbReference type="Proteomes" id="UP001357485">
    <property type="component" value="Unassembled WGS sequence"/>
</dbReference>
<comment type="caution">
    <text evidence="1">The sequence shown here is derived from an EMBL/GenBank/DDBJ whole genome shotgun (WGS) entry which is preliminary data.</text>
</comment>
<dbReference type="EMBL" id="JAVRRA010029647">
    <property type="protein sequence ID" value="KAK5019607.1"/>
    <property type="molecule type" value="Genomic_DNA"/>
</dbReference>
<evidence type="ECO:0000313" key="1">
    <source>
        <dbReference type="EMBL" id="KAK5019607.1"/>
    </source>
</evidence>
<name>A0ABR0ISR2_9PEZI</name>
<feature type="non-terminal residue" evidence="1">
    <location>
        <position position="84"/>
    </location>
</feature>